<evidence type="ECO:0000313" key="1">
    <source>
        <dbReference type="EMBL" id="MVN76217.1"/>
    </source>
</evidence>
<evidence type="ECO:0000313" key="2">
    <source>
        <dbReference type="Proteomes" id="UP000441336"/>
    </source>
</evidence>
<evidence type="ECO:0008006" key="3">
    <source>
        <dbReference type="Google" id="ProtNLM"/>
    </source>
</evidence>
<gene>
    <name evidence="1" type="ORF">GO988_07760</name>
</gene>
<dbReference type="InterPro" id="IPR011990">
    <property type="entry name" value="TPR-like_helical_dom_sf"/>
</dbReference>
<dbReference type="SUPFAM" id="SSF48452">
    <property type="entry name" value="TPR-like"/>
    <property type="match status" value="1"/>
</dbReference>
<keyword evidence="2" id="KW-1185">Reference proteome</keyword>
<name>A0A7K1TCT6_9BACT</name>
<protein>
    <recommendedName>
        <fullName evidence="3">Tetratricopeptide repeat protein</fullName>
    </recommendedName>
</protein>
<comment type="caution">
    <text evidence="1">The sequence shown here is derived from an EMBL/GenBank/DDBJ whole genome shotgun (WGS) entry which is preliminary data.</text>
</comment>
<sequence>MSQRLPPLFGQSWPAAWRGLLLLLLALGPARVSQAQQLLDFQYVDSLTQTLLDQHRWRTLDSVGHAALRLGADYPALRRRLGEAALATDHPAAALRYYGAALHQNPLDAAARAGLAAAYLAFNQPGPAALLARALPDSTRQVLRLASHQAITQLELEGTTLQTAERQRGAATFGRLGVSSRLSPRLRLTQNFSYYGQEVELPRYGGLGSGEQHRTSQGQYHALLAAQLTPSWQLKAGYDFITKDLGANNLGYLAVAYARPGWTAQAGLYAGTVTDTARVQADLRLTVYPLGNLRLYGFGRGSVVRSSGRSYPNALLGAGGRLRPRLWVEAWGSVGTVPVLAEADGTYLYNLLDPLCRRAAVSLLILGPQRLSLRLLYGAEQRRITAIGLDYTLHSFSAALAWTW</sequence>
<organism evidence="1 2">
    <name type="scientific">Hymenobacter ginkgonis</name>
    <dbReference type="NCBI Taxonomy" id="2682976"/>
    <lineage>
        <taxon>Bacteria</taxon>
        <taxon>Pseudomonadati</taxon>
        <taxon>Bacteroidota</taxon>
        <taxon>Cytophagia</taxon>
        <taxon>Cytophagales</taxon>
        <taxon>Hymenobacteraceae</taxon>
        <taxon>Hymenobacter</taxon>
    </lineage>
</organism>
<dbReference type="EMBL" id="WQKZ01000002">
    <property type="protein sequence ID" value="MVN76217.1"/>
    <property type="molecule type" value="Genomic_DNA"/>
</dbReference>
<dbReference type="RefSeq" id="WP_157563888.1">
    <property type="nucleotide sequence ID" value="NZ_WQKZ01000002.1"/>
</dbReference>
<dbReference type="Proteomes" id="UP000441336">
    <property type="component" value="Unassembled WGS sequence"/>
</dbReference>
<reference evidence="1 2" key="1">
    <citation type="submission" date="2019-12" db="EMBL/GenBank/DDBJ databases">
        <title>Hymenobacter sp. HMF4947 Genome sequencing and assembly.</title>
        <authorList>
            <person name="Kang H."/>
            <person name="Cha I."/>
            <person name="Kim H."/>
            <person name="Joh K."/>
        </authorList>
    </citation>
    <scope>NUCLEOTIDE SEQUENCE [LARGE SCALE GENOMIC DNA]</scope>
    <source>
        <strain evidence="1 2">HMF4947</strain>
    </source>
</reference>
<accession>A0A7K1TCT6</accession>
<proteinExistence type="predicted"/>
<dbReference type="AlphaFoldDB" id="A0A7K1TCT6"/>